<dbReference type="Pfam" id="PF13730">
    <property type="entry name" value="HTH_36"/>
    <property type="match status" value="1"/>
</dbReference>
<protein>
    <submittedName>
        <fullName evidence="2">Helix-turn-helix domain-containing protein</fullName>
    </submittedName>
</protein>
<dbReference type="InterPro" id="IPR036388">
    <property type="entry name" value="WH-like_DNA-bd_sf"/>
</dbReference>
<evidence type="ECO:0000313" key="3">
    <source>
        <dbReference type="Proteomes" id="UP000760407"/>
    </source>
</evidence>
<accession>A0ABS1GEK2</accession>
<sequence length="242" mass="27744">MSLEAVNWSIEQDIDKSSAKLVLIILSNYANDDGVSYPSYSTLMEKTSCSRDTINRSIKYLIEHGYITLVDSDFIPKKYDKKQNCYQINVGKKILLVRKSDQSDSADSGSQILRDKVVRKSDSNIKNKQKDKQKTTTTIDMENIDRESQDEKSESVSCCPFSFDELKDSQVEDIEHERDCLRYSLIQLHLSEEQANTVIANYPLDIVDEAIQATEQANLEKRIDTTPPRYLYGILKNHKRTA</sequence>
<keyword evidence="3" id="KW-1185">Reference proteome</keyword>
<dbReference type="EMBL" id="JACTSG010000007">
    <property type="protein sequence ID" value="MBK2303269.1"/>
    <property type="molecule type" value="Genomic_DNA"/>
</dbReference>
<evidence type="ECO:0000313" key="2">
    <source>
        <dbReference type="EMBL" id="MBK2303269.1"/>
    </source>
</evidence>
<proteinExistence type="predicted"/>
<organism evidence="2 3">
    <name type="scientific">Francisella philomiragia</name>
    <dbReference type="NCBI Taxonomy" id="28110"/>
    <lineage>
        <taxon>Bacteria</taxon>
        <taxon>Pseudomonadati</taxon>
        <taxon>Pseudomonadota</taxon>
        <taxon>Gammaproteobacteria</taxon>
        <taxon>Thiotrichales</taxon>
        <taxon>Francisellaceae</taxon>
        <taxon>Francisella</taxon>
    </lineage>
</organism>
<comment type="caution">
    <text evidence="2">The sequence shown here is derived from an EMBL/GenBank/DDBJ whole genome shotgun (WGS) entry which is preliminary data.</text>
</comment>
<feature type="compositionally biased region" description="Basic and acidic residues" evidence="1">
    <location>
        <begin position="122"/>
        <end position="134"/>
    </location>
</feature>
<dbReference type="Proteomes" id="UP000760407">
    <property type="component" value="Unassembled WGS sequence"/>
</dbReference>
<name>A0ABS1GEK2_9GAMM</name>
<evidence type="ECO:0000256" key="1">
    <source>
        <dbReference type="SAM" id="MobiDB-lite"/>
    </source>
</evidence>
<reference evidence="2 3" key="1">
    <citation type="submission" date="2020-08" db="EMBL/GenBank/DDBJ databases">
        <title>Comparative genomics of Francisella species.</title>
        <authorList>
            <person name="Sahl J."/>
            <person name="Sjodin A."/>
            <person name="Wagner D."/>
            <person name="Forsman M."/>
        </authorList>
    </citation>
    <scope>NUCLEOTIDE SEQUENCE [LARGE SCALE GENOMIC DNA]</scope>
    <source>
        <strain evidence="2 3">F1093</strain>
    </source>
</reference>
<feature type="compositionally biased region" description="Basic and acidic residues" evidence="1">
    <location>
        <begin position="143"/>
        <end position="153"/>
    </location>
</feature>
<gene>
    <name evidence="2" type="ORF">IBE52_10115</name>
</gene>
<dbReference type="Gene3D" id="1.10.10.10">
    <property type="entry name" value="Winged helix-like DNA-binding domain superfamily/Winged helix DNA-binding domain"/>
    <property type="match status" value="1"/>
</dbReference>
<feature type="region of interest" description="Disordered" evidence="1">
    <location>
        <begin position="122"/>
        <end position="153"/>
    </location>
</feature>
<dbReference type="RefSeq" id="WP_200167683.1">
    <property type="nucleotide sequence ID" value="NZ_JACTSG010000007.1"/>
</dbReference>